<evidence type="ECO:0000259" key="2">
    <source>
        <dbReference type="Pfam" id="PF07862"/>
    </source>
</evidence>
<dbReference type="InterPro" id="IPR012903">
    <property type="entry name" value="Nif11"/>
</dbReference>
<reference evidence="3" key="1">
    <citation type="submission" date="2020-05" db="EMBL/GenBank/DDBJ databases">
        <authorList>
            <person name="Chiriac C."/>
            <person name="Salcher M."/>
            <person name="Ghai R."/>
            <person name="Kavagutti S V."/>
        </authorList>
    </citation>
    <scope>NUCLEOTIDE SEQUENCE</scope>
</reference>
<accession>A0A6J7NNR3</accession>
<dbReference type="AlphaFoldDB" id="A0A6J7NNR3"/>
<feature type="domain" description="Nif11" evidence="2">
    <location>
        <begin position="12"/>
        <end position="51"/>
    </location>
</feature>
<dbReference type="EMBL" id="CAFBOM010000209">
    <property type="protein sequence ID" value="CAB4994746.1"/>
    <property type="molecule type" value="Genomic_DNA"/>
</dbReference>
<evidence type="ECO:0000256" key="1">
    <source>
        <dbReference type="SAM" id="MobiDB-lite"/>
    </source>
</evidence>
<evidence type="ECO:0000313" key="3">
    <source>
        <dbReference type="EMBL" id="CAB4994746.1"/>
    </source>
</evidence>
<name>A0A6J7NNR3_9ZZZZ</name>
<feature type="region of interest" description="Disordered" evidence="1">
    <location>
        <begin position="64"/>
        <end position="87"/>
    </location>
</feature>
<gene>
    <name evidence="3" type="ORF">UFOPK3957_01212</name>
</gene>
<organism evidence="3">
    <name type="scientific">freshwater metagenome</name>
    <dbReference type="NCBI Taxonomy" id="449393"/>
    <lineage>
        <taxon>unclassified sequences</taxon>
        <taxon>metagenomes</taxon>
        <taxon>ecological metagenomes</taxon>
    </lineage>
</organism>
<proteinExistence type="predicted"/>
<sequence>MTANDQGNAGREAFFERFRDDEAFAEALSSAASMTAALSLAATYGYVITPEAIVHAASATQPLQHNPLLGTSGETTGQFGATDPGDY</sequence>
<dbReference type="Pfam" id="PF07862">
    <property type="entry name" value="Nif11"/>
    <property type="match status" value="1"/>
</dbReference>
<protein>
    <submittedName>
        <fullName evidence="3">Unannotated protein</fullName>
    </submittedName>
</protein>